<dbReference type="STRING" id="474960.SAMN05216180_2474"/>
<organism evidence="1 2">
    <name type="scientific">Hydrogenoanaerobacterium saccharovorans</name>
    <dbReference type="NCBI Taxonomy" id="474960"/>
    <lineage>
        <taxon>Bacteria</taxon>
        <taxon>Bacillati</taxon>
        <taxon>Bacillota</taxon>
        <taxon>Clostridia</taxon>
        <taxon>Eubacteriales</taxon>
        <taxon>Oscillospiraceae</taxon>
        <taxon>Hydrogenoanaerobacterium</taxon>
    </lineage>
</organism>
<sequence length="164" mass="19318">MQIKNWKLFWGCVALVLLILFALHYCIQSASPNLFYKYTQSNDIDYIDVLILKVKYGEPTNCIANFQTKDANIIKDYLGVLKKQHFWYYGKDMNMGLGEDILLSIYLKNGKSTMLQLTKAKKQDGNDRINIAYEDNQYFIEYFSEMKELALYEQLYQLTVQQTQ</sequence>
<accession>A0A1H8D4D5</accession>
<keyword evidence="2" id="KW-1185">Reference proteome</keyword>
<evidence type="ECO:0000313" key="2">
    <source>
        <dbReference type="Proteomes" id="UP000199158"/>
    </source>
</evidence>
<dbReference type="Proteomes" id="UP000199158">
    <property type="component" value="Unassembled WGS sequence"/>
</dbReference>
<reference evidence="1 2" key="1">
    <citation type="submission" date="2016-10" db="EMBL/GenBank/DDBJ databases">
        <authorList>
            <person name="de Groot N.N."/>
        </authorList>
    </citation>
    <scope>NUCLEOTIDE SEQUENCE [LARGE SCALE GENOMIC DNA]</scope>
    <source>
        <strain evidence="1 2">CGMCC 1.5070</strain>
    </source>
</reference>
<proteinExistence type="predicted"/>
<protein>
    <submittedName>
        <fullName evidence="1">Uncharacterized protein</fullName>
    </submittedName>
</protein>
<dbReference type="AlphaFoldDB" id="A0A1H8D4D5"/>
<gene>
    <name evidence="1" type="ORF">SAMN05216180_2474</name>
</gene>
<name>A0A1H8D4D5_9FIRM</name>
<evidence type="ECO:0000313" key="1">
    <source>
        <dbReference type="EMBL" id="SEN01458.1"/>
    </source>
</evidence>
<dbReference type="RefSeq" id="WP_092755602.1">
    <property type="nucleotide sequence ID" value="NZ_FOCG01000002.1"/>
</dbReference>
<dbReference type="EMBL" id="FOCG01000002">
    <property type="protein sequence ID" value="SEN01458.1"/>
    <property type="molecule type" value="Genomic_DNA"/>
</dbReference>